<dbReference type="Proteomes" id="UP000032274">
    <property type="component" value="Unassembled WGS sequence"/>
</dbReference>
<feature type="region of interest" description="Disordered" evidence="1">
    <location>
        <begin position="43"/>
        <end position="65"/>
    </location>
</feature>
<comment type="caution">
    <text evidence="2">The sequence shown here is derived from an EMBL/GenBank/DDBJ whole genome shotgun (WGS) entry which is preliminary data.</text>
</comment>
<reference evidence="2 3" key="1">
    <citation type="submission" date="2015-01" db="EMBL/GenBank/DDBJ databases">
        <title>Characterization of Swiss Staphylococcus aureus strains involved in food poisoning.</title>
        <authorList>
            <person name="Crovadore J."/>
            <person name="Chablais R."/>
            <person name="Tonacini J."/>
            <person name="Schnyder B."/>
            <person name="Lefort F."/>
        </authorList>
    </citation>
    <scope>NUCLEOTIDE SEQUENCE [LARGE SCALE GENOMIC DNA]</scope>
    <source>
        <strain evidence="2 3">SA-120</strain>
    </source>
</reference>
<accession>A0AA40MLG7</accession>
<protein>
    <submittedName>
        <fullName evidence="2">Uncharacterized protein</fullName>
    </submittedName>
</protein>
<proteinExistence type="predicted"/>
<gene>
    <name evidence="2" type="ORF">QU38_00120</name>
</gene>
<feature type="non-terminal residue" evidence="2">
    <location>
        <position position="114"/>
    </location>
</feature>
<evidence type="ECO:0000256" key="1">
    <source>
        <dbReference type="SAM" id="MobiDB-lite"/>
    </source>
</evidence>
<dbReference type="AlphaFoldDB" id="A0AA40MLG7"/>
<sequence length="114" mass="12495">MRQRFPRIPRLLEYLIGVEMVAAEFDRGLSQVHAVESAVDEPQRLPDIPSFGSKGGGGCEQVPPQHVGIGAADELEAARDRPVGVVIAFQRHLAAREVAEQARFEQRLVHAACD</sequence>
<name>A0AA40MLG7_STAAU</name>
<evidence type="ECO:0000313" key="3">
    <source>
        <dbReference type="Proteomes" id="UP000032274"/>
    </source>
</evidence>
<organism evidence="2 3">
    <name type="scientific">Staphylococcus aureus</name>
    <dbReference type="NCBI Taxonomy" id="1280"/>
    <lineage>
        <taxon>Bacteria</taxon>
        <taxon>Bacillati</taxon>
        <taxon>Bacillota</taxon>
        <taxon>Bacilli</taxon>
        <taxon>Bacillales</taxon>
        <taxon>Staphylococcaceae</taxon>
        <taxon>Staphylococcus</taxon>
    </lineage>
</organism>
<evidence type="ECO:0000313" key="2">
    <source>
        <dbReference type="EMBL" id="KIU01729.1"/>
    </source>
</evidence>
<dbReference type="EMBL" id="JXIG01000031">
    <property type="protein sequence ID" value="KIU01729.1"/>
    <property type="molecule type" value="Genomic_DNA"/>
</dbReference>